<name>A0A1Y9H2Q0_9DIPT</name>
<dbReference type="SMART" id="SM00198">
    <property type="entry name" value="SCP"/>
    <property type="match status" value="1"/>
</dbReference>
<evidence type="ECO:0000256" key="7">
    <source>
        <dbReference type="SAM" id="SignalP"/>
    </source>
</evidence>
<comment type="subcellular location">
    <subcellularLocation>
        <location evidence="1">Secreted</location>
    </subcellularLocation>
</comment>
<accession>A0A1Y9H2Q0</accession>
<evidence type="ECO:0000259" key="8">
    <source>
        <dbReference type="SMART" id="SM00198"/>
    </source>
</evidence>
<evidence type="ECO:0000256" key="5">
    <source>
        <dbReference type="ARBA" id="ARBA00023180"/>
    </source>
</evidence>
<evidence type="ECO:0000256" key="1">
    <source>
        <dbReference type="ARBA" id="ARBA00004613"/>
    </source>
</evidence>
<evidence type="ECO:0000313" key="10">
    <source>
        <dbReference type="Proteomes" id="UP000075884"/>
    </source>
</evidence>
<evidence type="ECO:0000313" key="9">
    <source>
        <dbReference type="EnsemblMetazoa" id="ADIR015923-PA"/>
    </source>
</evidence>
<proteinExistence type="inferred from homology"/>
<dbReference type="PRINTS" id="PR00837">
    <property type="entry name" value="V5TPXLIKE"/>
</dbReference>
<keyword evidence="10" id="KW-1185">Reference proteome</keyword>
<dbReference type="PIRSF" id="PIRSF038921">
    <property type="entry name" value="P14a"/>
    <property type="match status" value="1"/>
</dbReference>
<dbReference type="Pfam" id="PF00188">
    <property type="entry name" value="CAP"/>
    <property type="match status" value="1"/>
</dbReference>
<reference evidence="10" key="1">
    <citation type="submission" date="2013-03" db="EMBL/GenBank/DDBJ databases">
        <title>The Genome Sequence of Anopheles dirus WRAIR2.</title>
        <authorList>
            <consortium name="The Broad Institute Genomics Platform"/>
            <person name="Neafsey D.E."/>
            <person name="Walton C."/>
            <person name="Walker B."/>
            <person name="Young S.K."/>
            <person name="Zeng Q."/>
            <person name="Gargeya S."/>
            <person name="Fitzgerald M."/>
            <person name="Haas B."/>
            <person name="Abouelleil A."/>
            <person name="Allen A.W."/>
            <person name="Alvarado L."/>
            <person name="Arachchi H.M."/>
            <person name="Berlin A.M."/>
            <person name="Chapman S.B."/>
            <person name="Gainer-Dewar J."/>
            <person name="Goldberg J."/>
            <person name="Griggs A."/>
            <person name="Gujja S."/>
            <person name="Hansen M."/>
            <person name="Howarth C."/>
            <person name="Imamovic A."/>
            <person name="Ireland A."/>
            <person name="Larimer J."/>
            <person name="McCowan C."/>
            <person name="Murphy C."/>
            <person name="Pearson M."/>
            <person name="Poon T.W."/>
            <person name="Priest M."/>
            <person name="Roberts A."/>
            <person name="Saif S."/>
            <person name="Shea T."/>
            <person name="Sisk P."/>
            <person name="Sykes S."/>
            <person name="Wortman J."/>
            <person name="Nusbaum C."/>
            <person name="Birren B."/>
        </authorList>
    </citation>
    <scope>NUCLEOTIDE SEQUENCE [LARGE SCALE GENOMIC DNA]</scope>
    <source>
        <strain evidence="10">WRAIR2</strain>
    </source>
</reference>
<dbReference type="InterPro" id="IPR002413">
    <property type="entry name" value="V5_allergen-like"/>
</dbReference>
<dbReference type="Gene3D" id="3.40.33.10">
    <property type="entry name" value="CAP"/>
    <property type="match status" value="1"/>
</dbReference>
<dbReference type="InterPro" id="IPR035940">
    <property type="entry name" value="CAP_sf"/>
</dbReference>
<sequence length="260" mass="29171">MAGWIASVVILLFALAEANATGRYCDKELCPRGGPHVGCKPPPFSGGPACRGNQDVKQISIPPKLRAYILDQHNQNRSNIALGKIAPYPPAVKMPTLTWDSELAELADANARSCQYGHDRCRATVKFPYAGQNIAITQFYGYKFTEKELIHKFISSWFGEYKDARKSHIQSYPSTYSGKPIGHFTQIVSDRTTQVGCSMWYWKKGQTEAYYFVCNYSVTNIMDRTVYKQGETGSECKKGKNPKYPGLCKVNEKPRSIMDP</sequence>
<dbReference type="PRINTS" id="PR00838">
    <property type="entry name" value="V5ALLERGEN"/>
</dbReference>
<dbReference type="FunFam" id="3.40.33.10:FF:000007">
    <property type="entry name" value="Venom allergen"/>
    <property type="match status" value="1"/>
</dbReference>
<dbReference type="PANTHER" id="PTHR10334">
    <property type="entry name" value="CYSTEINE-RICH SECRETORY PROTEIN-RELATED"/>
    <property type="match status" value="1"/>
</dbReference>
<dbReference type="InterPro" id="IPR014044">
    <property type="entry name" value="CAP_dom"/>
</dbReference>
<feature type="chain" id="PRO_5013119856" description="Venom allergen-1" evidence="7">
    <location>
        <begin position="21"/>
        <end position="260"/>
    </location>
</feature>
<protein>
    <recommendedName>
        <fullName evidence="6">Venom allergen-1</fullName>
    </recommendedName>
</protein>
<evidence type="ECO:0000256" key="4">
    <source>
        <dbReference type="ARBA" id="ARBA00022729"/>
    </source>
</evidence>
<keyword evidence="5" id="KW-0325">Glycoprotein</keyword>
<dbReference type="SUPFAM" id="SSF55797">
    <property type="entry name" value="PR-1-like"/>
    <property type="match status" value="1"/>
</dbReference>
<feature type="domain" description="SCP" evidence="8">
    <location>
        <begin position="64"/>
        <end position="223"/>
    </location>
</feature>
<dbReference type="AlphaFoldDB" id="A0A1Y9H2Q0"/>
<dbReference type="Proteomes" id="UP000075884">
    <property type="component" value="Unassembled WGS sequence"/>
</dbReference>
<dbReference type="CDD" id="cd05380">
    <property type="entry name" value="CAP_euk"/>
    <property type="match status" value="1"/>
</dbReference>
<dbReference type="STRING" id="7168.A0A1Y9H2Q0"/>
<evidence type="ECO:0000256" key="2">
    <source>
        <dbReference type="ARBA" id="ARBA00009923"/>
    </source>
</evidence>
<dbReference type="EnsemblMetazoa" id="ADIR015923-RA">
    <property type="protein sequence ID" value="ADIR015923-PA"/>
    <property type="gene ID" value="ADIR015923"/>
</dbReference>
<reference evidence="9" key="2">
    <citation type="submission" date="2020-05" db="UniProtKB">
        <authorList>
            <consortium name="EnsemblMetazoa"/>
        </authorList>
    </citation>
    <scope>IDENTIFICATION</scope>
    <source>
        <strain evidence="9">WRAIR2</strain>
    </source>
</reference>
<comment type="similarity">
    <text evidence="2">Belongs to the CRISP family.</text>
</comment>
<keyword evidence="3" id="KW-0964">Secreted</keyword>
<evidence type="ECO:0000256" key="6">
    <source>
        <dbReference type="ARBA" id="ARBA00068306"/>
    </source>
</evidence>
<dbReference type="VEuPathDB" id="VectorBase:ADIR015923"/>
<dbReference type="InterPro" id="IPR001283">
    <property type="entry name" value="CRISP-related"/>
</dbReference>
<keyword evidence="4 7" id="KW-0732">Signal</keyword>
<organism evidence="9 10">
    <name type="scientific">Anopheles dirus</name>
    <dbReference type="NCBI Taxonomy" id="7168"/>
    <lineage>
        <taxon>Eukaryota</taxon>
        <taxon>Metazoa</taxon>
        <taxon>Ecdysozoa</taxon>
        <taxon>Arthropoda</taxon>
        <taxon>Hexapoda</taxon>
        <taxon>Insecta</taxon>
        <taxon>Pterygota</taxon>
        <taxon>Neoptera</taxon>
        <taxon>Endopterygota</taxon>
        <taxon>Diptera</taxon>
        <taxon>Nematocera</taxon>
        <taxon>Culicoidea</taxon>
        <taxon>Culicidae</taxon>
        <taxon>Anophelinae</taxon>
        <taxon>Anopheles</taxon>
    </lineage>
</organism>
<feature type="signal peptide" evidence="7">
    <location>
        <begin position="1"/>
        <end position="20"/>
    </location>
</feature>
<evidence type="ECO:0000256" key="3">
    <source>
        <dbReference type="ARBA" id="ARBA00022525"/>
    </source>
</evidence>
<dbReference type="InterPro" id="IPR034763">
    <property type="entry name" value="P14a_insect"/>
</dbReference>
<dbReference type="GO" id="GO:0005576">
    <property type="term" value="C:extracellular region"/>
    <property type="evidence" value="ECO:0007669"/>
    <property type="project" value="UniProtKB-SubCell"/>
</dbReference>